<comment type="caution">
    <text evidence="1">The sequence shown here is derived from an EMBL/GenBank/DDBJ whole genome shotgun (WGS) entry which is preliminary data.</text>
</comment>
<dbReference type="AlphaFoldDB" id="A0A420ALE8"/>
<name>A0A420ALE8_SPHD1</name>
<keyword evidence="2" id="KW-1185">Reference proteome</keyword>
<evidence type="ECO:0000313" key="2">
    <source>
        <dbReference type="Proteomes" id="UP000286246"/>
    </source>
</evidence>
<accession>A0A420ALE8</accession>
<gene>
    <name evidence="1" type="ORF">DFQ12_4354</name>
</gene>
<sequence length="383" mass="44247">MRPIILLLTVISILSKIDVKAQNLIYAKDIPNEKIRIIPETTQGGTVSELLSDLEYIPLKRTNNKLLSDVYELESTAERIGILNRDGHFHLYDIKGNLLKIINTVIGVEDKKGILLFSRIKFNEKGVELLHGPFKARYDMNGNFIDTISNRKDESKNVTQIGTKKWTYYSPDLGNPQIKTTNALQLGDSIMVKYEKLDSVLISYGLHQPLSPNFNNKAYASFDYNTKLFELDSNGISKVYQFIFPLKNTVNLDEVRKVKDYINYMHYYNAHREEIRTLDNVINYKNHLILQLKKPNNFWIALNLATKNVIGLTNILPDKSSDYLPFMDSNILRSDGEYLFSFLSPQDIRIAISKSKEEFHPVSERLRMLEKSNNPVFVRFKLK</sequence>
<dbReference type="EMBL" id="RAPY01000005">
    <property type="protein sequence ID" value="RKE45282.1"/>
    <property type="molecule type" value="Genomic_DNA"/>
</dbReference>
<evidence type="ECO:0000313" key="1">
    <source>
        <dbReference type="EMBL" id="RKE45282.1"/>
    </source>
</evidence>
<reference evidence="1 2" key="1">
    <citation type="submission" date="2018-09" db="EMBL/GenBank/DDBJ databases">
        <title>Genomic Encyclopedia of Type Strains, Phase III (KMG-III): the genomes of soil and plant-associated and newly described type strains.</title>
        <authorList>
            <person name="Whitman W."/>
        </authorList>
    </citation>
    <scope>NUCLEOTIDE SEQUENCE [LARGE SCALE GENOMIC DNA]</scope>
    <source>
        <strain evidence="1 2">CECT 7938</strain>
    </source>
</reference>
<organism evidence="1 2">
    <name type="scientific">Sphingobacterium detergens</name>
    <dbReference type="NCBI Taxonomy" id="1145106"/>
    <lineage>
        <taxon>Bacteria</taxon>
        <taxon>Pseudomonadati</taxon>
        <taxon>Bacteroidota</taxon>
        <taxon>Sphingobacteriia</taxon>
        <taxon>Sphingobacteriales</taxon>
        <taxon>Sphingobacteriaceae</taxon>
        <taxon>Sphingobacterium</taxon>
    </lineage>
</organism>
<dbReference type="OrthoDB" id="699377at2"/>
<dbReference type="Proteomes" id="UP000286246">
    <property type="component" value="Unassembled WGS sequence"/>
</dbReference>
<proteinExistence type="predicted"/>
<protein>
    <submittedName>
        <fullName evidence="1">6-bladed beta-propeller protein</fullName>
    </submittedName>
</protein>